<name>A0A852Z1K5_9ACTN</name>
<proteinExistence type="predicted"/>
<dbReference type="EMBL" id="JACBYW010000005">
    <property type="protein sequence ID" value="NYH79882.1"/>
    <property type="molecule type" value="Genomic_DNA"/>
</dbReference>
<dbReference type="Gene3D" id="3.40.50.2000">
    <property type="entry name" value="Glycogen Phosphorylase B"/>
    <property type="match status" value="1"/>
</dbReference>
<gene>
    <name evidence="4" type="ORF">FHR84_003220</name>
</gene>
<feature type="compositionally biased region" description="Polar residues" evidence="2">
    <location>
        <begin position="1139"/>
        <end position="1150"/>
    </location>
</feature>
<dbReference type="Gene3D" id="3.40.50.150">
    <property type="entry name" value="Vaccinia Virus protein VP39"/>
    <property type="match status" value="1"/>
</dbReference>
<evidence type="ECO:0000313" key="5">
    <source>
        <dbReference type="Proteomes" id="UP000548304"/>
    </source>
</evidence>
<reference evidence="4 5" key="1">
    <citation type="submission" date="2020-07" db="EMBL/GenBank/DDBJ databases">
        <title>Genomic Encyclopedia of Type Strains, Phase III (KMG-III): the genomes of soil and plant-associated and newly described type strains.</title>
        <authorList>
            <person name="Whitman W."/>
        </authorList>
    </citation>
    <scope>NUCLEOTIDE SEQUENCE [LARGE SCALE GENOMIC DNA]</scope>
    <source>
        <strain evidence="4 5">CECT 8576</strain>
    </source>
</reference>
<keyword evidence="4" id="KW-0808">Transferase</keyword>
<organism evidence="4 5">
    <name type="scientific">Actinopolyspora biskrensis</name>
    <dbReference type="NCBI Taxonomy" id="1470178"/>
    <lineage>
        <taxon>Bacteria</taxon>
        <taxon>Bacillati</taxon>
        <taxon>Actinomycetota</taxon>
        <taxon>Actinomycetes</taxon>
        <taxon>Actinopolysporales</taxon>
        <taxon>Actinopolysporaceae</taxon>
        <taxon>Actinopolyspora</taxon>
    </lineage>
</organism>
<comment type="caution">
    <text evidence="4">The sequence shown here is derived from an EMBL/GenBank/DDBJ whole genome shotgun (WGS) entry which is preliminary data.</text>
</comment>
<keyword evidence="4" id="KW-0489">Methyltransferase</keyword>
<keyword evidence="5" id="KW-1185">Reference proteome</keyword>
<keyword evidence="1" id="KW-0175">Coiled coil</keyword>
<dbReference type="Pfam" id="PF05050">
    <property type="entry name" value="Methyltransf_21"/>
    <property type="match status" value="1"/>
</dbReference>
<feature type="compositionally biased region" description="Basic and acidic residues" evidence="2">
    <location>
        <begin position="1"/>
        <end position="10"/>
    </location>
</feature>
<dbReference type="SUPFAM" id="SSF53335">
    <property type="entry name" value="S-adenosyl-L-methionine-dependent methyltransferases"/>
    <property type="match status" value="1"/>
</dbReference>
<evidence type="ECO:0000256" key="2">
    <source>
        <dbReference type="SAM" id="MobiDB-lite"/>
    </source>
</evidence>
<dbReference type="AlphaFoldDB" id="A0A852Z1K5"/>
<dbReference type="GO" id="GO:0008168">
    <property type="term" value="F:methyltransferase activity"/>
    <property type="evidence" value="ECO:0007669"/>
    <property type="project" value="UniProtKB-KW"/>
</dbReference>
<evidence type="ECO:0000259" key="3">
    <source>
        <dbReference type="Pfam" id="PF05050"/>
    </source>
</evidence>
<sequence length="1273" mass="137707">MSDPLDHAESTRWPSSGPEGTDSPDELVDEPAWPVELPEESEQQVIGREQESTGPTPHGCTIARHGQLAGARVLRDSFLRNHPDGRFTILLLDFGEELDEALRAEVRTPADIGIDDAEFARLAMACGEESLNAVVLPRLLAYLLRSEPLLLYLSPVVQVFGPFGDSLAALGRAEPLGLAPRVLRPLPADGLRPGPKDLARAGSFDTNLLAVHSGAEEVLEEWAAQARADPSSAEGLLEGLPAMVDHRVLRDPGIGVSVFNASQRRLEAAYGHHTVDGEPLRSVHFEGFEAQRPWLLSAEYADRPRVLLSDFTELAGLCAGYRNALVSGGLPAERAHPFEHLPDGTLVTPSMRAAYSARWLSGEQGGGDPLPSPFERESSGKDPLAEFLEWAAEPEDERQRAAGCSRWAIAVWRDDPQLRRDYPEPLGKDAAAFGEWCAGVGVASGRIPPRSVRGHGPERSDMTDQFGVAVIGSGLLAELVRLAVRSSGVPSSDEPQYPVVLRCDPAVPVPAGHHLIDVRPDGGADPVDAGAAGGEPAEVWALSQAGRHAARHAGVQARVLALPFPESEPPGEEERKEARAGLGVSEEFVFVAFADHADEYRANVLGLVTAFGATFGKRTDVRLFVAVSGAAEHPEAAERLRLATATDPRIVLREERDAAELGIAIADCVVSLHRAESGVGGDRYSLRLLDAVARGTPVITVEHGSVAELLGSSGAVLVRCQGSGDPDPEAAAAALTEAVEDPEATARSGAAAREFLSRHHAAGRAGEQLRERVEAAYRNWRAKWSRDQQDPEEDPLRPLLVARHALHRPPEVGMGGRNAVTPALRKAVLKALGHYDEHIRDIIRSLLDGVEKTAAELLRRQEGRVDDLDVNAVRAELTQLFQRQEQLGSRVAGADDGAVQARSDLAEHDRRLRALEERGQVASENQLSELAERVDSLTGAVERTLDRVDRLEQRVENSERQQQEQLDSGLRRTALDVDNALRGTDALRRIVLREHERNGGTDHVPGTPVVCEAGLLRLPAEDTAMLPWLSSHHRWDTEVSALIDSLLEPGGVFLDIGAYVGYQTVRVLGRLNHTGRVIAVEPDPAARQLLEHNAEVNVAERVRERLTVLGEAAWDSDRELVGEPVDTGGVQVRDPVESPQRSGQDARSQEVSLRGVRLERELDSTHGVGERNLSVIHVDVGGGLYRALAGLGELLRGHRPSVVCSFTPSAVESLGDDPEAVLRAFAEWEYEIVLVGRNDPVSAEQLMQAMGASETSTVKLWLRPRAEAAGDEE</sequence>
<dbReference type="NCBIfam" id="TIGR01444">
    <property type="entry name" value="fkbM_fam"/>
    <property type="match status" value="1"/>
</dbReference>
<protein>
    <submittedName>
        <fullName evidence="4">FkbM family methyltransferase</fullName>
    </submittedName>
</protein>
<dbReference type="Proteomes" id="UP000548304">
    <property type="component" value="Unassembled WGS sequence"/>
</dbReference>
<feature type="region of interest" description="Disordered" evidence="2">
    <location>
        <begin position="1"/>
        <end position="61"/>
    </location>
</feature>
<dbReference type="InterPro" id="IPR006342">
    <property type="entry name" value="FkbM_mtfrase"/>
</dbReference>
<feature type="coiled-coil region" evidence="1">
    <location>
        <begin position="898"/>
        <end position="968"/>
    </location>
</feature>
<feature type="domain" description="Methyltransferase FkbM" evidence="3">
    <location>
        <begin position="1055"/>
        <end position="1231"/>
    </location>
</feature>
<evidence type="ECO:0000256" key="1">
    <source>
        <dbReference type="SAM" id="Coils"/>
    </source>
</evidence>
<evidence type="ECO:0000313" key="4">
    <source>
        <dbReference type="EMBL" id="NYH79882.1"/>
    </source>
</evidence>
<dbReference type="InterPro" id="IPR029063">
    <property type="entry name" value="SAM-dependent_MTases_sf"/>
</dbReference>
<dbReference type="RefSeq" id="WP_179536234.1">
    <property type="nucleotide sequence ID" value="NZ_JACBYW010000005.1"/>
</dbReference>
<accession>A0A852Z1K5</accession>
<dbReference type="GO" id="GO:0032259">
    <property type="term" value="P:methylation"/>
    <property type="evidence" value="ECO:0007669"/>
    <property type="project" value="UniProtKB-KW"/>
</dbReference>
<dbReference type="Pfam" id="PF13692">
    <property type="entry name" value="Glyco_trans_1_4"/>
    <property type="match status" value="1"/>
</dbReference>
<feature type="region of interest" description="Disordered" evidence="2">
    <location>
        <begin position="1120"/>
        <end position="1150"/>
    </location>
</feature>
<dbReference type="SUPFAM" id="SSF53756">
    <property type="entry name" value="UDP-Glycosyltransferase/glycogen phosphorylase"/>
    <property type="match status" value="1"/>
</dbReference>